<name>A0A1H7IIV2_9GAMM</name>
<gene>
    <name evidence="3" type="ORF">SAMN05444515_103139</name>
</gene>
<dbReference type="RefSeq" id="WP_090251473.1">
    <property type="nucleotide sequence ID" value="NZ_FOAA01000003.1"/>
</dbReference>
<dbReference type="OrthoDB" id="9791520at2"/>
<sequence>MTWKKKLLTILAAATLLLLLTLALMPSPIPVSTSQVQQGHFAEVIEDEGRTRLREPFTVTAPIHGYLRRVTLEPGDAVQAGMPLFQIEPAPAPALDPRAREQAREAVAAARARLEAAQANREARATEHELAQVEYERSEHLHQRALISSEERDRRRARRDATRAAEQAARYAVDVARFDLASARLPLEIIDGQRADEAIPALALEAPIDGVITRRHRRDEGPVQAGEAILELGNLDDLEVRVDLLSLEAVRVRPGMRVILERWGGGNELEARVRRVEPAGFEKVSALGVEEQRVWVWSRITSPREAWAHLGDGYRVEARFVLWEGEDVVHIPTSALFRDQDRWAVFVVEDGRAHLRPVETGRRSGLRTQIESGLTPGEQVITHPGERVNDGVRVAE</sequence>
<dbReference type="Gene3D" id="2.40.30.170">
    <property type="match status" value="1"/>
</dbReference>
<evidence type="ECO:0000256" key="1">
    <source>
        <dbReference type="SAM" id="Coils"/>
    </source>
</evidence>
<dbReference type="AlphaFoldDB" id="A0A1H7IIV2"/>
<feature type="coiled-coil region" evidence="1">
    <location>
        <begin position="100"/>
        <end position="167"/>
    </location>
</feature>
<evidence type="ECO:0000313" key="3">
    <source>
        <dbReference type="EMBL" id="SEK61490.1"/>
    </source>
</evidence>
<dbReference type="Pfam" id="PF25989">
    <property type="entry name" value="YknX_C"/>
    <property type="match status" value="1"/>
</dbReference>
<reference evidence="4" key="1">
    <citation type="submission" date="2016-10" db="EMBL/GenBank/DDBJ databases">
        <authorList>
            <person name="Varghese N."/>
            <person name="Submissions S."/>
        </authorList>
    </citation>
    <scope>NUCLEOTIDE SEQUENCE [LARGE SCALE GENOMIC DNA]</scope>
    <source>
        <strain evidence="4">DSM 241</strain>
    </source>
</reference>
<dbReference type="SUPFAM" id="SSF111369">
    <property type="entry name" value="HlyD-like secretion proteins"/>
    <property type="match status" value="1"/>
</dbReference>
<evidence type="ECO:0000313" key="4">
    <source>
        <dbReference type="Proteomes" id="UP000199256"/>
    </source>
</evidence>
<feature type="domain" description="YknX-like C-terminal permuted SH3-like" evidence="2">
    <location>
        <begin position="329"/>
        <end position="395"/>
    </location>
</feature>
<dbReference type="GO" id="GO:1990281">
    <property type="term" value="C:efflux pump complex"/>
    <property type="evidence" value="ECO:0007669"/>
    <property type="project" value="TreeGrafter"/>
</dbReference>
<dbReference type="PANTHER" id="PTHR30469:SF15">
    <property type="entry name" value="HLYD FAMILY OF SECRETION PROTEINS"/>
    <property type="match status" value="1"/>
</dbReference>
<dbReference type="GO" id="GO:0015562">
    <property type="term" value="F:efflux transmembrane transporter activity"/>
    <property type="evidence" value="ECO:0007669"/>
    <property type="project" value="TreeGrafter"/>
</dbReference>
<evidence type="ECO:0000259" key="2">
    <source>
        <dbReference type="Pfam" id="PF25989"/>
    </source>
</evidence>
<dbReference type="Gene3D" id="2.40.420.20">
    <property type="match status" value="1"/>
</dbReference>
<dbReference type="Gene3D" id="2.40.50.100">
    <property type="match status" value="1"/>
</dbReference>
<keyword evidence="4" id="KW-1185">Reference proteome</keyword>
<dbReference type="PANTHER" id="PTHR30469">
    <property type="entry name" value="MULTIDRUG RESISTANCE PROTEIN MDTA"/>
    <property type="match status" value="1"/>
</dbReference>
<dbReference type="STRING" id="1396821.SAMN05444515_103139"/>
<keyword evidence="1" id="KW-0175">Coiled coil</keyword>
<dbReference type="Proteomes" id="UP000199256">
    <property type="component" value="Unassembled WGS sequence"/>
</dbReference>
<dbReference type="EMBL" id="FOAA01000003">
    <property type="protein sequence ID" value="SEK61490.1"/>
    <property type="molecule type" value="Genomic_DNA"/>
</dbReference>
<dbReference type="Gene3D" id="1.10.287.470">
    <property type="entry name" value="Helix hairpin bin"/>
    <property type="match status" value="1"/>
</dbReference>
<accession>A0A1H7IIV2</accession>
<proteinExistence type="predicted"/>
<dbReference type="InterPro" id="IPR058637">
    <property type="entry name" value="YknX-like_C"/>
</dbReference>
<organism evidence="3 4">
    <name type="scientific">Ectothiorhodospira marina</name>
    <dbReference type="NCBI Taxonomy" id="1396821"/>
    <lineage>
        <taxon>Bacteria</taxon>
        <taxon>Pseudomonadati</taxon>
        <taxon>Pseudomonadota</taxon>
        <taxon>Gammaproteobacteria</taxon>
        <taxon>Chromatiales</taxon>
        <taxon>Ectothiorhodospiraceae</taxon>
        <taxon>Ectothiorhodospira</taxon>
    </lineage>
</organism>
<protein>
    <submittedName>
        <fullName evidence="3">HlyD family secretion protein</fullName>
    </submittedName>
</protein>